<accession>A0ABM9I2D0</accession>
<keyword evidence="3" id="KW-1185">Reference proteome</keyword>
<sequence length="92" mass="10790">MGVVELFSKRQKRARGEMPDVYVYDTLPQSLRVQIIYIIRDAFGVDKDRYRSNHAVQAYKSVHQILCREYGVFTLIKSPKSDQDAIFNFFPD</sequence>
<proteinExistence type="predicted"/>
<evidence type="ECO:0000259" key="1">
    <source>
        <dbReference type="Pfam" id="PF18863"/>
    </source>
</evidence>
<feature type="domain" description="HEPN AbiJ-N-terminal" evidence="1">
    <location>
        <begin position="5"/>
        <end position="91"/>
    </location>
</feature>
<reference evidence="2 3" key="1">
    <citation type="submission" date="2023-03" db="EMBL/GenBank/DDBJ databases">
        <authorList>
            <person name="Pearce D."/>
        </authorList>
    </citation>
    <scope>NUCLEOTIDE SEQUENCE [LARGE SCALE GENOMIC DNA]</scope>
    <source>
        <strain evidence="2">Msz</strain>
    </source>
</reference>
<dbReference type="Pfam" id="PF18863">
    <property type="entry name" value="AbiJ_NTD4"/>
    <property type="match status" value="1"/>
</dbReference>
<name>A0ABM9I2D0_9GAMM</name>
<organism evidence="2 3">
    <name type="scientific">Methylocaldum szegediense</name>
    <dbReference type="NCBI Taxonomy" id="73780"/>
    <lineage>
        <taxon>Bacteria</taxon>
        <taxon>Pseudomonadati</taxon>
        <taxon>Pseudomonadota</taxon>
        <taxon>Gammaproteobacteria</taxon>
        <taxon>Methylococcales</taxon>
        <taxon>Methylococcaceae</taxon>
        <taxon>Methylocaldum</taxon>
    </lineage>
</organism>
<dbReference type="InterPro" id="IPR049503">
    <property type="entry name" value="AbiJ_NTD4"/>
</dbReference>
<protein>
    <recommendedName>
        <fullName evidence="1">HEPN AbiJ-N-terminal domain-containing protein</fullName>
    </recommendedName>
</protein>
<dbReference type="EMBL" id="OX458333">
    <property type="protein sequence ID" value="CAI8835843.1"/>
    <property type="molecule type" value="Genomic_DNA"/>
</dbReference>
<gene>
    <name evidence="2" type="ORF">MSZNOR_2232</name>
</gene>
<evidence type="ECO:0000313" key="3">
    <source>
        <dbReference type="Proteomes" id="UP001162030"/>
    </source>
</evidence>
<dbReference type="Proteomes" id="UP001162030">
    <property type="component" value="Chromosome"/>
</dbReference>
<dbReference type="RefSeq" id="WP_317963987.1">
    <property type="nucleotide sequence ID" value="NZ_OX458333.1"/>
</dbReference>
<evidence type="ECO:0000313" key="2">
    <source>
        <dbReference type="EMBL" id="CAI8835843.1"/>
    </source>
</evidence>